<gene>
    <name evidence="1" type="ORF">ACFOES_02235</name>
</gene>
<accession>A0ABV7ACX3</accession>
<comment type="caution">
    <text evidence="1">The sequence shown here is derived from an EMBL/GenBank/DDBJ whole genome shotgun (WGS) entry which is preliminary data.</text>
</comment>
<proteinExistence type="predicted"/>
<protein>
    <submittedName>
        <fullName evidence="1">Uncharacterized protein</fullName>
    </submittedName>
</protein>
<dbReference type="RefSeq" id="WP_377831522.1">
    <property type="nucleotide sequence ID" value="NZ_JBHRSK010000002.1"/>
</dbReference>
<dbReference type="Proteomes" id="UP001595443">
    <property type="component" value="Unassembled WGS sequence"/>
</dbReference>
<evidence type="ECO:0000313" key="1">
    <source>
        <dbReference type="EMBL" id="MFC2966900.1"/>
    </source>
</evidence>
<dbReference type="EMBL" id="JBHRSK010000002">
    <property type="protein sequence ID" value="MFC2966900.1"/>
    <property type="molecule type" value="Genomic_DNA"/>
</dbReference>
<organism evidence="1 2">
    <name type="scientific">Acidimangrovimonas pyrenivorans</name>
    <dbReference type="NCBI Taxonomy" id="2030798"/>
    <lineage>
        <taxon>Bacteria</taxon>
        <taxon>Pseudomonadati</taxon>
        <taxon>Pseudomonadota</taxon>
        <taxon>Alphaproteobacteria</taxon>
        <taxon>Rhodobacterales</taxon>
        <taxon>Paracoccaceae</taxon>
        <taxon>Acidimangrovimonas</taxon>
    </lineage>
</organism>
<sequence length="42" mass="4757">MISLERGERSFSCWRGPSAARGLAKGPDWLAPVLARREMIHF</sequence>
<name>A0ABV7ACX3_9RHOB</name>
<reference evidence="2" key="1">
    <citation type="journal article" date="2019" name="Int. J. Syst. Evol. Microbiol.">
        <title>The Global Catalogue of Microorganisms (GCM) 10K type strain sequencing project: providing services to taxonomists for standard genome sequencing and annotation.</title>
        <authorList>
            <consortium name="The Broad Institute Genomics Platform"/>
            <consortium name="The Broad Institute Genome Sequencing Center for Infectious Disease"/>
            <person name="Wu L."/>
            <person name="Ma J."/>
        </authorList>
    </citation>
    <scope>NUCLEOTIDE SEQUENCE [LARGE SCALE GENOMIC DNA]</scope>
    <source>
        <strain evidence="2">KCTC 62192</strain>
    </source>
</reference>
<keyword evidence="2" id="KW-1185">Reference proteome</keyword>
<evidence type="ECO:0000313" key="2">
    <source>
        <dbReference type="Proteomes" id="UP001595443"/>
    </source>
</evidence>